<dbReference type="AlphaFoldDB" id="A0A4P6ZZB2"/>
<dbReference type="GO" id="GO:0005524">
    <property type="term" value="F:ATP binding"/>
    <property type="evidence" value="ECO:0007669"/>
    <property type="project" value="UniProtKB-UniRule"/>
</dbReference>
<dbReference type="UniPathway" id="UPA00277">
    <property type="reaction ID" value="UER00407"/>
</dbReference>
<organism evidence="16 17">
    <name type="scientific">Paenisporosarcina antarctica</name>
    <dbReference type="NCBI Taxonomy" id="417367"/>
    <lineage>
        <taxon>Bacteria</taxon>
        <taxon>Bacillati</taxon>
        <taxon>Bacillota</taxon>
        <taxon>Bacilli</taxon>
        <taxon>Bacillales</taxon>
        <taxon>Caryophanaceae</taxon>
        <taxon>Paenisporosarcina</taxon>
    </lineage>
</organism>
<dbReference type="FunFam" id="3.40.50.620:FF:000021">
    <property type="entry name" value="Riboflavin biosynthesis protein"/>
    <property type="match status" value="1"/>
</dbReference>
<dbReference type="InterPro" id="IPR015865">
    <property type="entry name" value="Riboflavin_kinase_bac/euk"/>
</dbReference>
<evidence type="ECO:0000256" key="14">
    <source>
        <dbReference type="PIRNR" id="PIRNR004491"/>
    </source>
</evidence>
<comment type="pathway">
    <text evidence="2 14">Cofactor biosynthesis; FMN biosynthesis; FMN from riboflavin (ATP route): step 1/1.</text>
</comment>
<dbReference type="InterPro" id="IPR002606">
    <property type="entry name" value="Riboflavin_kinase_bac"/>
</dbReference>
<sequence>MNIVHLSYPRHISDSIISGPFSLAIGFFDGVHLGHREVIDHANKEALEQGLKLAVMTFDPHPSIVLGKRNEKVFYITPLDQKLELLESMGVDTTFVVRFTSDFAQLTPEQFVETFIHQLNVTHVTAGFDFTFGAFGSGDMNVMKQLAKNQFNVSVVEKKSDDSIKISSTRIRHALTEGDMEKVHELLGRPFQIPGIVVHGDKRGRQIGFPTANIQAKEGSFIPATGVYSVRMLVQDEWFDGVCNVGYKPTFKSPDEKKLTIEVHLFNFDRNIYGEEVNVDWYHHIRNERKFDGIDSLKQQINKDKKTAISFLQKLN</sequence>
<dbReference type="InterPro" id="IPR015864">
    <property type="entry name" value="FAD_synthase"/>
</dbReference>
<keyword evidence="4 14" id="KW-0288">FMN</keyword>
<proteinExistence type="inferred from homology"/>
<evidence type="ECO:0000256" key="7">
    <source>
        <dbReference type="ARBA" id="ARBA00022741"/>
    </source>
</evidence>
<keyword evidence="17" id="KW-1185">Reference proteome</keyword>
<dbReference type="GO" id="GO:0009231">
    <property type="term" value="P:riboflavin biosynthetic process"/>
    <property type="evidence" value="ECO:0007669"/>
    <property type="project" value="InterPro"/>
</dbReference>
<dbReference type="InterPro" id="IPR014729">
    <property type="entry name" value="Rossmann-like_a/b/a_fold"/>
</dbReference>
<reference evidence="16 17" key="1">
    <citation type="submission" date="2019-03" db="EMBL/GenBank/DDBJ databases">
        <title>Complete genome sequence of Paenisporosarcina antarctica CGMCC 1.6503T.</title>
        <authorList>
            <person name="Rong J.-C."/>
            <person name="Chi N.-Y."/>
            <person name="Zhang Q.-F."/>
        </authorList>
    </citation>
    <scope>NUCLEOTIDE SEQUENCE [LARGE SCALE GENOMIC DNA]</scope>
    <source>
        <strain evidence="16 17">CGMCC 1.6503</strain>
    </source>
</reference>
<dbReference type="InterPro" id="IPR023468">
    <property type="entry name" value="Riboflavin_kinase"/>
</dbReference>
<evidence type="ECO:0000259" key="15">
    <source>
        <dbReference type="SMART" id="SM00904"/>
    </source>
</evidence>
<evidence type="ECO:0000256" key="4">
    <source>
        <dbReference type="ARBA" id="ARBA00022643"/>
    </source>
</evidence>
<evidence type="ECO:0000256" key="13">
    <source>
        <dbReference type="ARBA" id="ARBA00049494"/>
    </source>
</evidence>
<dbReference type="CDD" id="cd02064">
    <property type="entry name" value="FAD_synthetase_N"/>
    <property type="match status" value="1"/>
</dbReference>
<evidence type="ECO:0000256" key="6">
    <source>
        <dbReference type="ARBA" id="ARBA00022695"/>
    </source>
</evidence>
<evidence type="ECO:0000256" key="10">
    <source>
        <dbReference type="ARBA" id="ARBA00022840"/>
    </source>
</evidence>
<evidence type="ECO:0000256" key="9">
    <source>
        <dbReference type="ARBA" id="ARBA00022827"/>
    </source>
</evidence>
<keyword evidence="9 14" id="KW-0274">FAD</keyword>
<keyword evidence="10 14" id="KW-0067">ATP-binding</keyword>
<evidence type="ECO:0000256" key="8">
    <source>
        <dbReference type="ARBA" id="ARBA00022777"/>
    </source>
</evidence>
<dbReference type="NCBIfam" id="NF004162">
    <property type="entry name" value="PRK05627.1-5"/>
    <property type="match status" value="1"/>
</dbReference>
<evidence type="ECO:0000313" key="17">
    <source>
        <dbReference type="Proteomes" id="UP000294292"/>
    </source>
</evidence>
<dbReference type="PANTHER" id="PTHR22749:SF6">
    <property type="entry name" value="RIBOFLAVIN KINASE"/>
    <property type="match status" value="1"/>
</dbReference>
<dbReference type="OrthoDB" id="9803667at2"/>
<dbReference type="NCBIfam" id="NF004160">
    <property type="entry name" value="PRK05627.1-3"/>
    <property type="match status" value="1"/>
</dbReference>
<dbReference type="RefSeq" id="WP_134210071.1">
    <property type="nucleotide sequence ID" value="NZ_CP038015.1"/>
</dbReference>
<evidence type="ECO:0000256" key="3">
    <source>
        <dbReference type="ARBA" id="ARBA00022630"/>
    </source>
</evidence>
<dbReference type="GO" id="GO:0006747">
    <property type="term" value="P:FAD biosynthetic process"/>
    <property type="evidence" value="ECO:0007669"/>
    <property type="project" value="UniProtKB-UniRule"/>
</dbReference>
<evidence type="ECO:0000256" key="12">
    <source>
        <dbReference type="ARBA" id="ARBA00047880"/>
    </source>
</evidence>
<dbReference type="GO" id="GO:0009398">
    <property type="term" value="P:FMN biosynthetic process"/>
    <property type="evidence" value="ECO:0007669"/>
    <property type="project" value="UniProtKB-UniRule"/>
</dbReference>
<dbReference type="EC" id="2.7.7.2" evidence="14"/>
<keyword evidence="11" id="KW-0511">Multifunctional enzyme</keyword>
<feature type="domain" description="Riboflavin kinase" evidence="15">
    <location>
        <begin position="186"/>
        <end position="313"/>
    </location>
</feature>
<evidence type="ECO:0000256" key="2">
    <source>
        <dbReference type="ARBA" id="ARBA00005201"/>
    </source>
</evidence>
<dbReference type="Pfam" id="PF01687">
    <property type="entry name" value="Flavokinase"/>
    <property type="match status" value="1"/>
</dbReference>
<dbReference type="EMBL" id="CP038015">
    <property type="protein sequence ID" value="QBP41449.1"/>
    <property type="molecule type" value="Genomic_DNA"/>
</dbReference>
<accession>A0A4P6ZZB2</accession>
<evidence type="ECO:0000256" key="1">
    <source>
        <dbReference type="ARBA" id="ARBA00004726"/>
    </source>
</evidence>
<keyword evidence="6 14" id="KW-0548">Nucleotidyltransferase</keyword>
<dbReference type="UniPathway" id="UPA00276">
    <property type="reaction ID" value="UER00406"/>
</dbReference>
<keyword evidence="7 14" id="KW-0547">Nucleotide-binding</keyword>
<name>A0A4P6ZZB2_9BACL</name>
<gene>
    <name evidence="16" type="primary">ribF</name>
    <name evidence="16" type="ORF">E2636_10020</name>
</gene>
<dbReference type="Gene3D" id="2.40.30.30">
    <property type="entry name" value="Riboflavin kinase-like"/>
    <property type="match status" value="1"/>
</dbReference>
<dbReference type="Pfam" id="PF06574">
    <property type="entry name" value="FAD_syn"/>
    <property type="match status" value="1"/>
</dbReference>
<evidence type="ECO:0000313" key="16">
    <source>
        <dbReference type="EMBL" id="QBP41449.1"/>
    </source>
</evidence>
<dbReference type="InterPro" id="IPR023465">
    <property type="entry name" value="Riboflavin_kinase_dom_sf"/>
</dbReference>
<dbReference type="PIRSF" id="PIRSF004491">
    <property type="entry name" value="FAD_Synth"/>
    <property type="match status" value="1"/>
</dbReference>
<dbReference type="SUPFAM" id="SSF52374">
    <property type="entry name" value="Nucleotidylyl transferase"/>
    <property type="match status" value="1"/>
</dbReference>
<keyword evidence="3 14" id="KW-0285">Flavoprotein</keyword>
<dbReference type="Proteomes" id="UP000294292">
    <property type="component" value="Chromosome"/>
</dbReference>
<comment type="similarity">
    <text evidence="14">Belongs to the ribF family.</text>
</comment>
<evidence type="ECO:0000256" key="11">
    <source>
        <dbReference type="ARBA" id="ARBA00023268"/>
    </source>
</evidence>
<keyword evidence="5 14" id="KW-0808">Transferase</keyword>
<comment type="catalytic activity">
    <reaction evidence="12 14">
        <text>riboflavin + ATP = FMN + ADP + H(+)</text>
        <dbReference type="Rhea" id="RHEA:14357"/>
        <dbReference type="ChEBI" id="CHEBI:15378"/>
        <dbReference type="ChEBI" id="CHEBI:30616"/>
        <dbReference type="ChEBI" id="CHEBI:57986"/>
        <dbReference type="ChEBI" id="CHEBI:58210"/>
        <dbReference type="ChEBI" id="CHEBI:456216"/>
        <dbReference type="EC" id="2.7.1.26"/>
    </reaction>
</comment>
<evidence type="ECO:0000256" key="5">
    <source>
        <dbReference type="ARBA" id="ARBA00022679"/>
    </source>
</evidence>
<dbReference type="KEGG" id="panc:E2636_10020"/>
<dbReference type="Gene3D" id="3.40.50.620">
    <property type="entry name" value="HUPs"/>
    <property type="match status" value="1"/>
</dbReference>
<dbReference type="PANTHER" id="PTHR22749">
    <property type="entry name" value="RIBOFLAVIN KINASE/FMN ADENYLYLTRANSFERASE"/>
    <property type="match status" value="1"/>
</dbReference>
<comment type="pathway">
    <text evidence="1 14">Cofactor biosynthesis; FAD biosynthesis; FAD from FMN: step 1/1.</text>
</comment>
<dbReference type="SMART" id="SM00904">
    <property type="entry name" value="Flavokinase"/>
    <property type="match status" value="1"/>
</dbReference>
<dbReference type="SUPFAM" id="SSF82114">
    <property type="entry name" value="Riboflavin kinase-like"/>
    <property type="match status" value="1"/>
</dbReference>
<comment type="catalytic activity">
    <reaction evidence="13 14">
        <text>FMN + ATP + H(+) = FAD + diphosphate</text>
        <dbReference type="Rhea" id="RHEA:17237"/>
        <dbReference type="ChEBI" id="CHEBI:15378"/>
        <dbReference type="ChEBI" id="CHEBI:30616"/>
        <dbReference type="ChEBI" id="CHEBI:33019"/>
        <dbReference type="ChEBI" id="CHEBI:57692"/>
        <dbReference type="ChEBI" id="CHEBI:58210"/>
        <dbReference type="EC" id="2.7.7.2"/>
    </reaction>
</comment>
<keyword evidence="8 14" id="KW-0418">Kinase</keyword>
<dbReference type="NCBIfam" id="TIGR00083">
    <property type="entry name" value="ribF"/>
    <property type="match status" value="1"/>
</dbReference>
<dbReference type="FunFam" id="2.40.30.30:FF:000004">
    <property type="entry name" value="Riboflavin biosynthesis protein"/>
    <property type="match status" value="1"/>
</dbReference>
<dbReference type="GO" id="GO:0003919">
    <property type="term" value="F:FMN adenylyltransferase activity"/>
    <property type="evidence" value="ECO:0007669"/>
    <property type="project" value="UniProtKB-UniRule"/>
</dbReference>
<dbReference type="GO" id="GO:0008531">
    <property type="term" value="F:riboflavin kinase activity"/>
    <property type="evidence" value="ECO:0007669"/>
    <property type="project" value="UniProtKB-UniRule"/>
</dbReference>
<protein>
    <recommendedName>
        <fullName evidence="14">Riboflavin biosynthesis protein</fullName>
    </recommendedName>
    <domain>
        <recommendedName>
            <fullName evidence="14">Riboflavin kinase</fullName>
            <ecNumber evidence="14">2.7.1.26</ecNumber>
        </recommendedName>
        <alternativeName>
            <fullName evidence="14">Flavokinase</fullName>
        </alternativeName>
    </domain>
    <domain>
        <recommendedName>
            <fullName evidence="14">FMN adenylyltransferase</fullName>
            <ecNumber evidence="14">2.7.7.2</ecNumber>
        </recommendedName>
        <alternativeName>
            <fullName evidence="14">FAD pyrophosphorylase</fullName>
        </alternativeName>
        <alternativeName>
            <fullName evidence="14">FAD synthase</fullName>
        </alternativeName>
    </domain>
</protein>
<dbReference type="EC" id="2.7.1.26" evidence="14"/>